<reference evidence="10" key="1">
    <citation type="submission" date="2018-04" db="EMBL/GenBank/DDBJ databases">
        <title>Draft genome sequence of the Candidatus Spirobacillus cienkowskii, a pathogen of freshwater Daphnia species, reconstructed from hemolymph metagenomic reads.</title>
        <authorList>
            <person name="Bresciani L."/>
            <person name="Lemos L.N."/>
            <person name="Wale N."/>
            <person name="Lin J.Y."/>
            <person name="Fernandes G.R."/>
            <person name="Duffy M.A."/>
            <person name="Rodrigues J.M."/>
        </authorList>
    </citation>
    <scope>NUCLEOTIDE SEQUENCE [LARGE SCALE GENOMIC DNA]</scope>
    <source>
        <strain evidence="10">Binning01</strain>
    </source>
</reference>
<dbReference type="PANTHER" id="PTHR30265:SF2">
    <property type="entry name" value="TRANSCRIPTION TERMINATION_ANTITERMINATION PROTEIN NUSG"/>
    <property type="match status" value="1"/>
</dbReference>
<dbReference type="PANTHER" id="PTHR30265">
    <property type="entry name" value="RHO-INTERACTING TRANSCRIPTION TERMINATION FACTOR NUSG"/>
    <property type="match status" value="1"/>
</dbReference>
<evidence type="ECO:0000259" key="8">
    <source>
        <dbReference type="SMART" id="SM00738"/>
    </source>
</evidence>
<evidence type="ECO:0000313" key="10">
    <source>
        <dbReference type="EMBL" id="RDB35380.1"/>
    </source>
</evidence>
<evidence type="ECO:0000256" key="5">
    <source>
        <dbReference type="HAMAP-Rule" id="MF_00948"/>
    </source>
</evidence>
<dbReference type="Pfam" id="PF02357">
    <property type="entry name" value="NusG"/>
    <property type="match status" value="1"/>
</dbReference>
<dbReference type="NCBIfam" id="TIGR00922">
    <property type="entry name" value="nusG"/>
    <property type="match status" value="1"/>
</dbReference>
<proteinExistence type="inferred from homology"/>
<dbReference type="InterPro" id="IPR006645">
    <property type="entry name" value="NGN-like_dom"/>
</dbReference>
<dbReference type="CDD" id="cd09891">
    <property type="entry name" value="NGN_Bact_1"/>
    <property type="match status" value="1"/>
</dbReference>
<evidence type="ECO:0000259" key="9">
    <source>
        <dbReference type="SMART" id="SM00739"/>
    </source>
</evidence>
<dbReference type="SMART" id="SM00738">
    <property type="entry name" value="NGN"/>
    <property type="match status" value="1"/>
</dbReference>
<dbReference type="InterPro" id="IPR047050">
    <property type="entry name" value="NGN"/>
</dbReference>
<evidence type="ECO:0000256" key="2">
    <source>
        <dbReference type="ARBA" id="ARBA00022814"/>
    </source>
</evidence>
<keyword evidence="4 5" id="KW-0804">Transcription</keyword>
<protein>
    <recommendedName>
        <fullName evidence="5 6">Transcription termination/antitermination protein NusG</fullName>
    </recommendedName>
</protein>
<dbReference type="InterPro" id="IPR014722">
    <property type="entry name" value="Rib_uL2_dom2"/>
</dbReference>
<dbReference type="Gene3D" id="3.30.70.940">
    <property type="entry name" value="NusG, N-terminal domain"/>
    <property type="match status" value="1"/>
</dbReference>
<comment type="function">
    <text evidence="5 7">Participates in transcription elongation, termination and antitermination.</text>
</comment>
<dbReference type="InterPro" id="IPR015869">
    <property type="entry name" value="Transcrpt_antiterm_NusG_bac_CS"/>
</dbReference>
<evidence type="ECO:0000256" key="1">
    <source>
        <dbReference type="ARBA" id="ARBA00022472"/>
    </source>
</evidence>
<dbReference type="GO" id="GO:0006353">
    <property type="term" value="P:DNA-templated transcription termination"/>
    <property type="evidence" value="ECO:0007669"/>
    <property type="project" value="UniProtKB-UniRule"/>
</dbReference>
<sequence>MAEPKITDIDNTSKPTSFTHERFKWFAVLTQSGMEKKAKATLEERIKKLKMNDYFGQILIPTMTVEKIDEGGKKKKVEQKMMPGYLFVQMDPEHKATFGCVKDTPKISSFIGAAANQDPKPVPDEEISRIFNRAAEASKSAPAKPLTAFEKGEKVKVIDGPFTNFVGDIDEVKADKMKLRLLISVFGRATPVELEFNKVEKLKDGE</sequence>
<dbReference type="GO" id="GO:0006354">
    <property type="term" value="P:DNA-templated transcription elongation"/>
    <property type="evidence" value="ECO:0007669"/>
    <property type="project" value="UniProtKB-UniRule"/>
</dbReference>
<dbReference type="FunFam" id="2.30.30.30:FF:000002">
    <property type="entry name" value="Transcription termination/antitermination factor NusG"/>
    <property type="match status" value="1"/>
</dbReference>
<evidence type="ECO:0000256" key="4">
    <source>
        <dbReference type="ARBA" id="ARBA00023163"/>
    </source>
</evidence>
<dbReference type="PRINTS" id="PR00338">
    <property type="entry name" value="NUSGTNSCPFCT"/>
</dbReference>
<dbReference type="CDD" id="cd06091">
    <property type="entry name" value="KOW_NusG"/>
    <property type="match status" value="1"/>
</dbReference>
<evidence type="ECO:0000256" key="6">
    <source>
        <dbReference type="NCBIfam" id="TIGR00922"/>
    </source>
</evidence>
<dbReference type="PROSITE" id="PS01014">
    <property type="entry name" value="NUSG"/>
    <property type="match status" value="1"/>
</dbReference>
<keyword evidence="11" id="KW-1185">Reference proteome</keyword>
<dbReference type="HAMAP" id="MF_00948">
    <property type="entry name" value="NusG"/>
    <property type="match status" value="1"/>
</dbReference>
<accession>A0A369KPT6</accession>
<dbReference type="GO" id="GO:0005829">
    <property type="term" value="C:cytosol"/>
    <property type="evidence" value="ECO:0007669"/>
    <property type="project" value="TreeGrafter"/>
</dbReference>
<dbReference type="InterPro" id="IPR001062">
    <property type="entry name" value="Transcrpt_antiterm_NusG"/>
</dbReference>
<dbReference type="Proteomes" id="UP000253934">
    <property type="component" value="Unassembled WGS sequence"/>
</dbReference>
<dbReference type="GO" id="GO:0032784">
    <property type="term" value="P:regulation of DNA-templated transcription elongation"/>
    <property type="evidence" value="ECO:0007669"/>
    <property type="project" value="InterPro"/>
</dbReference>
<evidence type="ECO:0000313" key="11">
    <source>
        <dbReference type="Proteomes" id="UP000253934"/>
    </source>
</evidence>
<keyword evidence="2 5" id="KW-0889">Transcription antitermination</keyword>
<dbReference type="EMBL" id="QOVW01000088">
    <property type="protein sequence ID" value="RDB35380.1"/>
    <property type="molecule type" value="Genomic_DNA"/>
</dbReference>
<name>A0A369KPT6_9BACT</name>
<keyword evidence="1 5" id="KW-0806">Transcription termination</keyword>
<comment type="caution">
    <text evidence="10">The sequence shown here is derived from an EMBL/GenBank/DDBJ whole genome shotgun (WGS) entry which is preliminary data.</text>
</comment>
<dbReference type="InterPro" id="IPR008991">
    <property type="entry name" value="Translation_prot_SH3-like_sf"/>
</dbReference>
<keyword evidence="3 5" id="KW-0805">Transcription regulation</keyword>
<feature type="domain" description="NusG-like N-terminal" evidence="8">
    <location>
        <begin position="22"/>
        <end position="134"/>
    </location>
</feature>
<dbReference type="InterPro" id="IPR036735">
    <property type="entry name" value="NGN_dom_sf"/>
</dbReference>
<organism evidence="10 11">
    <name type="scientific">Spirobacillus cienkowskii</name>
    <dbReference type="NCBI Taxonomy" id="495820"/>
    <lineage>
        <taxon>Bacteria</taxon>
        <taxon>Pseudomonadati</taxon>
        <taxon>Bdellovibrionota</taxon>
        <taxon>Oligoflexia</taxon>
        <taxon>Silvanigrellales</taxon>
        <taxon>Spirobacillus</taxon>
    </lineage>
</organism>
<dbReference type="InterPro" id="IPR005824">
    <property type="entry name" value="KOW"/>
</dbReference>
<feature type="domain" description="KOW" evidence="9">
    <location>
        <begin position="148"/>
        <end position="175"/>
    </location>
</feature>
<dbReference type="RefSeq" id="WP_338636745.1">
    <property type="nucleotide sequence ID" value="NZ_CP146516.1"/>
</dbReference>
<gene>
    <name evidence="5 10" type="primary">nusG</name>
    <name evidence="10" type="ORF">DCC88_10545</name>
</gene>
<evidence type="ECO:0000256" key="3">
    <source>
        <dbReference type="ARBA" id="ARBA00023015"/>
    </source>
</evidence>
<dbReference type="SUPFAM" id="SSF82679">
    <property type="entry name" value="N-utilization substance G protein NusG, N-terminal domain"/>
    <property type="match status" value="1"/>
</dbReference>
<dbReference type="AlphaFoldDB" id="A0A369KPT6"/>
<evidence type="ECO:0000256" key="7">
    <source>
        <dbReference type="RuleBase" id="RU000538"/>
    </source>
</evidence>
<dbReference type="SUPFAM" id="SSF50104">
    <property type="entry name" value="Translation proteins SH3-like domain"/>
    <property type="match status" value="1"/>
</dbReference>
<dbReference type="InterPro" id="IPR043425">
    <property type="entry name" value="NusG-like"/>
</dbReference>
<dbReference type="GO" id="GO:0031564">
    <property type="term" value="P:transcription antitermination"/>
    <property type="evidence" value="ECO:0007669"/>
    <property type="project" value="UniProtKB-UniRule"/>
</dbReference>
<comment type="similarity">
    <text evidence="5 7">Belongs to the NusG family.</text>
</comment>
<dbReference type="SMART" id="SM00739">
    <property type="entry name" value="KOW"/>
    <property type="match status" value="1"/>
</dbReference>
<dbReference type="Gene3D" id="2.30.30.30">
    <property type="match status" value="1"/>
</dbReference>